<gene>
    <name evidence="1" type="ORF">ENO26_08745</name>
</gene>
<dbReference type="PANTHER" id="PTHR22946">
    <property type="entry name" value="DIENELACTONE HYDROLASE DOMAIN-CONTAINING PROTEIN-RELATED"/>
    <property type="match status" value="1"/>
</dbReference>
<protein>
    <recommendedName>
        <fullName evidence="2">Dienelactone hydrolase domain-containing protein</fullName>
    </recommendedName>
</protein>
<dbReference type="SUPFAM" id="SSF53474">
    <property type="entry name" value="alpha/beta-Hydrolases"/>
    <property type="match status" value="1"/>
</dbReference>
<accession>A0A7J2U4B1</accession>
<evidence type="ECO:0008006" key="2">
    <source>
        <dbReference type="Google" id="ProtNLM"/>
    </source>
</evidence>
<dbReference type="InterPro" id="IPR050261">
    <property type="entry name" value="FrsA_esterase"/>
</dbReference>
<dbReference type="InterPro" id="IPR025890">
    <property type="entry name" value="Abhydrolase_bac"/>
</dbReference>
<dbReference type="EMBL" id="DSEU01000059">
    <property type="protein sequence ID" value="HEM67628.1"/>
    <property type="molecule type" value="Genomic_DNA"/>
</dbReference>
<reference evidence="1" key="1">
    <citation type="journal article" date="2020" name="mSystems">
        <title>Genome- and Community-Level Interaction Insights into Carbon Utilization and Element Cycling Functions of Hydrothermarchaeota in Hydrothermal Sediment.</title>
        <authorList>
            <person name="Zhou Z."/>
            <person name="Liu Y."/>
            <person name="Xu W."/>
            <person name="Pan J."/>
            <person name="Luo Z.H."/>
            <person name="Li M."/>
        </authorList>
    </citation>
    <scope>NUCLEOTIDE SEQUENCE [LARGE SCALE GENOMIC DNA]</scope>
    <source>
        <strain evidence="1">SpSt-125</strain>
    </source>
</reference>
<dbReference type="PANTHER" id="PTHR22946:SF8">
    <property type="entry name" value="ACETYL XYLAN ESTERASE DOMAIN-CONTAINING PROTEIN"/>
    <property type="match status" value="1"/>
</dbReference>
<sequence>MNYREFVEYLMKCCARYEYSYLGSSWSDLDFWKGVARSKLRELLAIEFSPEFLDPSIDMIYNIDGVSVEKVSYRLAYGGRAEAFLMYPRDRVGKRLPAVIALHDHGGFKFFGKEKIARVLEEPSILVEYKVRSYGGRSWAFELAKKGFAVFAVDTFLFGSRRIEFGEGSSKGIDDVIKTYNESSYKIENLVAKVLSVFGFNVLGTVVYEDLAALEYLFSRSDVIDVEKIAVAGWSLGGLRALLLGALDDRIKCVAVACAMSTLDEILLNGIEHAWTLYILNAARYFDLPDIASIHMPRPMLVQYCREDKIFPLKGQIKAHEKLSNLYKKAGAIQNYLGIFYQKPHIFDVEMQEDAFNWIERCLAD</sequence>
<dbReference type="Pfam" id="PF12715">
    <property type="entry name" value="Abhydrolase_7"/>
    <property type="match status" value="1"/>
</dbReference>
<proteinExistence type="predicted"/>
<dbReference type="AlphaFoldDB" id="A0A7J2U4B1"/>
<name>A0A7J2U4B1_9CREN</name>
<organism evidence="1">
    <name type="scientific">Ignisphaera aggregans</name>
    <dbReference type="NCBI Taxonomy" id="334771"/>
    <lineage>
        <taxon>Archaea</taxon>
        <taxon>Thermoproteota</taxon>
        <taxon>Thermoprotei</taxon>
        <taxon>Desulfurococcales</taxon>
        <taxon>Desulfurococcaceae</taxon>
        <taxon>Ignisphaera</taxon>
    </lineage>
</organism>
<evidence type="ECO:0000313" key="1">
    <source>
        <dbReference type="EMBL" id="HEM67628.1"/>
    </source>
</evidence>
<comment type="caution">
    <text evidence="1">The sequence shown here is derived from an EMBL/GenBank/DDBJ whole genome shotgun (WGS) entry which is preliminary data.</text>
</comment>
<dbReference type="InterPro" id="IPR029058">
    <property type="entry name" value="AB_hydrolase_fold"/>
</dbReference>
<dbReference type="Gene3D" id="3.40.50.1820">
    <property type="entry name" value="alpha/beta hydrolase"/>
    <property type="match status" value="1"/>
</dbReference>